<keyword evidence="2" id="KW-1185">Reference proteome</keyword>
<sequence>MSSTSSYSLPRRRPRGSGPTPAPNLVAAPLPDSAQTPKGLQPLTTDVRKAQPGPRGAAPAPQRPPLLRAKACPERDGSAPLGCRLGLAEGRGRKNQRRQPPSRSTAAARWAPTVLKGGQCQGEGRRLGRQSRTSSEAKVWFRSGGFQSRPGPHPSAPGPHPRPQSPPRVAHLRAPGRARRNHGGESGWEARGPGPEKAGSGLEREREGGGLGSASVLPPAPSASIHQPVSPSFLASAPPEAGYRSAKPLAHCGCQAAPEPSTSPEPQPIGALPRGASGPRRAGRPGRCLRRRESRLGGPQPGARWG</sequence>
<proteinExistence type="predicted"/>
<feature type="compositionally biased region" description="Polar residues" evidence="1">
    <location>
        <begin position="33"/>
        <end position="44"/>
    </location>
</feature>
<dbReference type="RefSeq" id="XP_070637765.1">
    <property type="nucleotide sequence ID" value="XM_070781664.1"/>
</dbReference>
<feature type="compositionally biased region" description="Low complexity" evidence="1">
    <location>
        <begin position="50"/>
        <end position="70"/>
    </location>
</feature>
<evidence type="ECO:0000313" key="3">
    <source>
        <dbReference type="RefSeq" id="XP_070637765.1"/>
    </source>
</evidence>
<dbReference type="GeneID" id="139180198"/>
<name>A0ABM4RQD7_BOSIN</name>
<feature type="compositionally biased region" description="Basic residues" evidence="1">
    <location>
        <begin position="281"/>
        <end position="293"/>
    </location>
</feature>
<accession>A0ABM4RQD7</accession>
<protein>
    <submittedName>
        <fullName evidence="3">Bcl-2-binding component 3, isoforms 3/4-like</fullName>
    </submittedName>
</protein>
<reference evidence="3" key="1">
    <citation type="submission" date="2025-08" db="UniProtKB">
        <authorList>
            <consortium name="RefSeq"/>
        </authorList>
    </citation>
    <scope>IDENTIFICATION</scope>
    <source>
        <tissue evidence="3">Blood</tissue>
    </source>
</reference>
<gene>
    <name evidence="3" type="primary">LOC139180198</name>
</gene>
<feature type="region of interest" description="Disordered" evidence="1">
    <location>
        <begin position="1"/>
        <end position="306"/>
    </location>
</feature>
<feature type="compositionally biased region" description="Low complexity" evidence="1">
    <location>
        <begin position="270"/>
        <end position="280"/>
    </location>
</feature>
<feature type="compositionally biased region" description="Basic residues" evidence="1">
    <location>
        <begin position="170"/>
        <end position="181"/>
    </location>
</feature>
<dbReference type="Proteomes" id="UP001652663">
    <property type="component" value="Chromosome 3"/>
</dbReference>
<evidence type="ECO:0000313" key="2">
    <source>
        <dbReference type="Proteomes" id="UP001652663"/>
    </source>
</evidence>
<organism evidence="2 3">
    <name type="scientific">Bos indicus</name>
    <name type="common">Zebu</name>
    <dbReference type="NCBI Taxonomy" id="9915"/>
    <lineage>
        <taxon>Eukaryota</taxon>
        <taxon>Metazoa</taxon>
        <taxon>Chordata</taxon>
        <taxon>Craniata</taxon>
        <taxon>Vertebrata</taxon>
        <taxon>Euteleostomi</taxon>
        <taxon>Mammalia</taxon>
        <taxon>Eutheria</taxon>
        <taxon>Laurasiatheria</taxon>
        <taxon>Artiodactyla</taxon>
        <taxon>Ruminantia</taxon>
        <taxon>Pecora</taxon>
        <taxon>Bovidae</taxon>
        <taxon>Bovinae</taxon>
        <taxon>Bos</taxon>
    </lineage>
</organism>
<evidence type="ECO:0000256" key="1">
    <source>
        <dbReference type="SAM" id="MobiDB-lite"/>
    </source>
</evidence>
<feature type="compositionally biased region" description="Pro residues" evidence="1">
    <location>
        <begin position="151"/>
        <end position="166"/>
    </location>
</feature>